<reference evidence="1 2" key="1">
    <citation type="submission" date="2015-03" db="EMBL/GenBank/DDBJ databases">
        <title>RNA-seq based gene annotation and comparative genomics of four Zymoseptoria species reveal species-specific pathogenicity related genes and transposable element activity.</title>
        <authorList>
            <person name="Grandaubert J."/>
            <person name="Bhattacharyya A."/>
            <person name="Stukenbrock E.H."/>
        </authorList>
    </citation>
    <scope>NUCLEOTIDE SEQUENCE [LARGE SCALE GENOMIC DNA]</scope>
    <source>
        <strain evidence="1 2">Zb18110</strain>
    </source>
</reference>
<dbReference type="GO" id="GO:0019441">
    <property type="term" value="P:L-tryptophan catabolic process to kynurenine"/>
    <property type="evidence" value="ECO:0007669"/>
    <property type="project" value="InterPro"/>
</dbReference>
<dbReference type="EMBL" id="LAFY01000289">
    <property type="protein sequence ID" value="KJY01320.1"/>
    <property type="molecule type" value="Genomic_DNA"/>
</dbReference>
<proteinExistence type="predicted"/>
<dbReference type="Gene3D" id="3.50.30.50">
    <property type="entry name" value="Putative cyclase"/>
    <property type="match status" value="1"/>
</dbReference>
<evidence type="ECO:0000313" key="2">
    <source>
        <dbReference type="Proteomes" id="UP000033647"/>
    </source>
</evidence>
<dbReference type="GO" id="GO:0031390">
    <property type="term" value="C:Ctf18 RFC-like complex"/>
    <property type="evidence" value="ECO:0007669"/>
    <property type="project" value="InterPro"/>
</dbReference>
<dbReference type="PANTHER" id="PTHR34861:SF9">
    <property type="entry name" value="CYCLASE"/>
    <property type="match status" value="1"/>
</dbReference>
<sequence length="528" mass="57721">MAGHAITLEGVEEIAAECNIEFKAGDIFFLRSGFTKTGESLTLDQKKEYRTQTQTQKHRHSGLIQSEAVARFMWDNHIVAVAGHGVSFEVRPNRDDDWSTHHYCLAGWGVPIGETFDPERLAELCKKLNRWTFFVTSSPMNHPRAVSSPPNCMALFEVDDISSSKERHLQPIKSISPGSMSTQDPNAGVPIQVRSESQLEHYRLLELPADLLALLTSDQPPVLHLKSREDADGTAKDANAVLCTSDKTYDIRQVSHSNTVYLTRPQELPVENGGPPRAGIEAIAKCESTIELLSSATQSAAPYIKAALPVFSSTGNYSSQKNISKAELFSHIPLSEAECELGWSELACFESTNPSGSFVPSGKVKAQIWDAAFTVAVAERIDLALPFSASDIPNYATELVQEWPAELVAAIFASVSNPSSEGTLVVEKEKCIRFVGTAHLSAKSEGRPTDSKAFLKAWKDSVPEEWRPDCQLSVLKGSYTTQDAGSTITYTTSTIDAKGAIANTADEAKSSLGAKRKWHEKFRASKKS</sequence>
<dbReference type="PANTHER" id="PTHR34861">
    <property type="match status" value="1"/>
</dbReference>
<gene>
    <name evidence="1" type="ORF">TI39_contig297g00002</name>
</gene>
<name>A0A0F4GV49_9PEZI</name>
<dbReference type="Proteomes" id="UP000033647">
    <property type="component" value="Unassembled WGS sequence"/>
</dbReference>
<dbReference type="GO" id="GO:0007064">
    <property type="term" value="P:mitotic sister chromatid cohesion"/>
    <property type="evidence" value="ECO:0007669"/>
    <property type="project" value="InterPro"/>
</dbReference>
<dbReference type="InterPro" id="IPR019128">
    <property type="entry name" value="Dcc1"/>
</dbReference>
<accession>A0A0F4GV49</accession>
<protein>
    <submittedName>
        <fullName evidence="1">Uncharacterized protein</fullName>
    </submittedName>
</protein>
<keyword evidence="2" id="KW-1185">Reference proteome</keyword>
<dbReference type="Pfam" id="PF09724">
    <property type="entry name" value="Dcc1"/>
    <property type="match status" value="1"/>
</dbReference>
<dbReference type="AlphaFoldDB" id="A0A0F4GV49"/>
<dbReference type="STRING" id="1047168.A0A0F4GV49"/>
<comment type="caution">
    <text evidence="1">The sequence shown here is derived from an EMBL/GenBank/DDBJ whole genome shotgun (WGS) entry which is preliminary data.</text>
</comment>
<dbReference type="GO" id="GO:0004061">
    <property type="term" value="F:arylformamidase activity"/>
    <property type="evidence" value="ECO:0007669"/>
    <property type="project" value="InterPro"/>
</dbReference>
<dbReference type="InterPro" id="IPR037175">
    <property type="entry name" value="KFase_sf"/>
</dbReference>
<organism evidence="1 2">
    <name type="scientific">Zymoseptoria brevis</name>
    <dbReference type="NCBI Taxonomy" id="1047168"/>
    <lineage>
        <taxon>Eukaryota</taxon>
        <taxon>Fungi</taxon>
        <taxon>Dikarya</taxon>
        <taxon>Ascomycota</taxon>
        <taxon>Pezizomycotina</taxon>
        <taxon>Dothideomycetes</taxon>
        <taxon>Dothideomycetidae</taxon>
        <taxon>Mycosphaerellales</taxon>
        <taxon>Mycosphaerellaceae</taxon>
        <taxon>Zymoseptoria</taxon>
    </lineage>
</organism>
<evidence type="ECO:0000313" key="1">
    <source>
        <dbReference type="EMBL" id="KJY01320.1"/>
    </source>
</evidence>
<dbReference type="OrthoDB" id="5199543at2759"/>